<name>D3DY83_CUPMC</name>
<geneLocation type="plasmid" evidence="2 3">
    <name>megaplasmid</name>
</geneLocation>
<accession>D3DY83</accession>
<evidence type="ECO:0000313" key="2">
    <source>
        <dbReference type="EMBL" id="ADC45253.1"/>
    </source>
</evidence>
<gene>
    <name evidence="2" type="ordered locus">Rmet_6654</name>
</gene>
<reference evidence="3" key="1">
    <citation type="journal article" date="2010" name="PLoS ONE">
        <title>The complete genome sequence of Cupriavidus metallidurans strain CH34, a master survivalist in harsh and anthropogenic environments.</title>
        <authorList>
            <person name="Janssen P.J."/>
            <person name="Van Houdt R."/>
            <person name="Moors H."/>
            <person name="Monsieurs P."/>
            <person name="Morin N."/>
            <person name="Michaux A."/>
            <person name="Benotmane M.A."/>
            <person name="Leys N."/>
            <person name="Vallaeys T."/>
            <person name="Lapidus A."/>
            <person name="Monchy S."/>
            <person name="Medigue C."/>
            <person name="Taghavi S."/>
            <person name="McCorkle S."/>
            <person name="Dunn J."/>
            <person name="van der Lelie D."/>
            <person name="Mergeay M."/>
        </authorList>
    </citation>
    <scope>NUCLEOTIDE SEQUENCE [LARGE SCALE GENOMIC DNA]</scope>
    <source>
        <strain evidence="3">ATCC 43123 / DSM 2839 / NBRC 102507 / CH34</strain>
    </source>
</reference>
<dbReference type="KEGG" id="rme:Rmet_6654"/>
<dbReference type="EMBL" id="CP000353">
    <property type="protein sequence ID" value="ADC45253.1"/>
    <property type="molecule type" value="Genomic_DNA"/>
</dbReference>
<keyword evidence="2" id="KW-0614">Plasmid</keyword>
<protein>
    <submittedName>
        <fullName evidence="2">Uncharacterized protein</fullName>
    </submittedName>
</protein>
<proteinExistence type="predicted"/>
<dbReference type="HOGENOM" id="CLU_2957384_0_0_4"/>
<keyword evidence="3" id="KW-1185">Reference proteome</keyword>
<organism evidence="2 3">
    <name type="scientific">Cupriavidus metallidurans (strain ATCC 43123 / DSM 2839 / NBRC 102507 / CH34)</name>
    <name type="common">Ralstonia metallidurans</name>
    <dbReference type="NCBI Taxonomy" id="266264"/>
    <lineage>
        <taxon>Bacteria</taxon>
        <taxon>Pseudomonadati</taxon>
        <taxon>Pseudomonadota</taxon>
        <taxon>Betaproteobacteria</taxon>
        <taxon>Burkholderiales</taxon>
        <taxon>Burkholderiaceae</taxon>
        <taxon>Cupriavidus</taxon>
    </lineage>
</organism>
<dbReference type="AlphaFoldDB" id="D3DY83"/>
<feature type="region of interest" description="Disordered" evidence="1">
    <location>
        <begin position="34"/>
        <end position="59"/>
    </location>
</feature>
<dbReference type="Proteomes" id="UP000002429">
    <property type="component" value="Plasmid megaplasmid"/>
</dbReference>
<evidence type="ECO:0000256" key="1">
    <source>
        <dbReference type="SAM" id="MobiDB-lite"/>
    </source>
</evidence>
<sequence length="59" mass="6566">MTISFRIVKNSEPISLAEGSFAFMRLVLQQPAKGNEREVSHGHRLAMRGKPGGTLTQHF</sequence>
<evidence type="ECO:0000313" key="3">
    <source>
        <dbReference type="Proteomes" id="UP000002429"/>
    </source>
</evidence>